<dbReference type="RefSeq" id="WP_120977494.1">
    <property type="nucleotide sequence ID" value="NZ_RBZM01000005.1"/>
</dbReference>
<protein>
    <submittedName>
        <fullName evidence="2">YqzE family protein</fullName>
    </submittedName>
</protein>
<dbReference type="Proteomes" id="UP000282076">
    <property type="component" value="Unassembled WGS sequence"/>
</dbReference>
<dbReference type="InterPro" id="IPR025622">
    <property type="entry name" value="YqzE"/>
</dbReference>
<reference evidence="2 3" key="1">
    <citation type="submission" date="2018-10" db="EMBL/GenBank/DDBJ databases">
        <title>Cohnella sp. M2MS4P-1, whole genome shotgun sequence.</title>
        <authorList>
            <person name="Tuo L."/>
        </authorList>
    </citation>
    <scope>NUCLEOTIDE SEQUENCE [LARGE SCALE GENOMIC DNA]</scope>
    <source>
        <strain evidence="2 3">M2MS4P-1</strain>
    </source>
</reference>
<feature type="transmembrane region" description="Helical" evidence="1">
    <location>
        <begin position="39"/>
        <end position="56"/>
    </location>
</feature>
<keyword evidence="1" id="KW-1133">Transmembrane helix</keyword>
<comment type="caution">
    <text evidence="2">The sequence shown here is derived from an EMBL/GenBank/DDBJ whole genome shotgun (WGS) entry which is preliminary data.</text>
</comment>
<dbReference type="EMBL" id="RBZM01000005">
    <property type="protein sequence ID" value="RKP54389.1"/>
    <property type="molecule type" value="Genomic_DNA"/>
</dbReference>
<proteinExistence type="predicted"/>
<sequence length="78" mass="9339">MDGNEYVKYVTERVVSYMERPEDEDAEESAPRMLSREPWLTRWFGVAPLGIMMWWGNRVEKRNKTHPEVRSVDSSTYR</sequence>
<dbReference type="OrthoDB" id="2691835at2"/>
<evidence type="ECO:0000313" key="3">
    <source>
        <dbReference type="Proteomes" id="UP000282076"/>
    </source>
</evidence>
<keyword evidence="1" id="KW-0812">Transmembrane</keyword>
<keyword evidence="1" id="KW-0472">Membrane</keyword>
<name>A0A494XZC7_9BACL</name>
<evidence type="ECO:0000256" key="1">
    <source>
        <dbReference type="SAM" id="Phobius"/>
    </source>
</evidence>
<dbReference type="AlphaFoldDB" id="A0A494XZC7"/>
<evidence type="ECO:0000313" key="2">
    <source>
        <dbReference type="EMBL" id="RKP54389.1"/>
    </source>
</evidence>
<dbReference type="Pfam" id="PF14038">
    <property type="entry name" value="YqzE"/>
    <property type="match status" value="1"/>
</dbReference>
<accession>A0A494XZC7</accession>
<keyword evidence="3" id="KW-1185">Reference proteome</keyword>
<gene>
    <name evidence="2" type="ORF">D7Z26_13630</name>
</gene>
<organism evidence="2 3">
    <name type="scientific">Cohnella endophytica</name>
    <dbReference type="NCBI Taxonomy" id="2419778"/>
    <lineage>
        <taxon>Bacteria</taxon>
        <taxon>Bacillati</taxon>
        <taxon>Bacillota</taxon>
        <taxon>Bacilli</taxon>
        <taxon>Bacillales</taxon>
        <taxon>Paenibacillaceae</taxon>
        <taxon>Cohnella</taxon>
    </lineage>
</organism>